<comment type="caution">
    <text evidence="1">The sequence shown here is derived from an EMBL/GenBank/DDBJ whole genome shotgun (WGS) entry which is preliminary data.</text>
</comment>
<sequence length="223" mass="25185">MGKSISEELFLRISHLFNTLKLETINFVNTVSSDDKDESDSESDSVILIETPEVENQFIELLRGNISELNSLRDEINETCQKKCVNITLEHLVNISVLLHISIENLIEELCTKFSIEKDQVNSLKAPLDDSIPVSLFQSNLHQITLNQPYTNVSNLDNPVNLDNTLNSVNNTNTINLNNNVNVSEKKIFMVNKTRGEIDKDINMLDLEDLGLSEETKKLLGIN</sequence>
<dbReference type="OMA" id="DINMLDL"/>
<dbReference type="EMBL" id="AAGK01000005">
    <property type="protein sequence ID" value="EAN31127.1"/>
    <property type="molecule type" value="Genomic_DNA"/>
</dbReference>
<organism evidence="1 2">
    <name type="scientific">Theileria parva</name>
    <name type="common">East coast fever infection agent</name>
    <dbReference type="NCBI Taxonomy" id="5875"/>
    <lineage>
        <taxon>Eukaryota</taxon>
        <taxon>Sar</taxon>
        <taxon>Alveolata</taxon>
        <taxon>Apicomplexa</taxon>
        <taxon>Aconoidasida</taxon>
        <taxon>Piroplasmida</taxon>
        <taxon>Theileriidae</taxon>
        <taxon>Theileria</taxon>
    </lineage>
</organism>
<dbReference type="RefSeq" id="XP_763410.1">
    <property type="nucleotide sequence ID" value="XM_758317.1"/>
</dbReference>
<dbReference type="GeneID" id="3500343"/>
<protein>
    <submittedName>
        <fullName evidence="1">Uncharacterized protein</fullName>
    </submittedName>
</protein>
<proteinExistence type="predicted"/>
<gene>
    <name evidence="1" type="ordered locus">TP03_0390</name>
</gene>
<keyword evidence="2" id="KW-1185">Reference proteome</keyword>
<dbReference type="Proteomes" id="UP000001949">
    <property type="component" value="Unassembled WGS sequence"/>
</dbReference>
<evidence type="ECO:0000313" key="1">
    <source>
        <dbReference type="EMBL" id="EAN31127.1"/>
    </source>
</evidence>
<dbReference type="InParanoid" id="Q4MZW9"/>
<reference evidence="1 2" key="1">
    <citation type="journal article" date="2005" name="Science">
        <title>Genome sequence of Theileria parva, a bovine pathogen that transforms lymphocytes.</title>
        <authorList>
            <person name="Gardner M.J."/>
            <person name="Bishop R."/>
            <person name="Shah T."/>
            <person name="de Villiers E.P."/>
            <person name="Carlton J.M."/>
            <person name="Hall N."/>
            <person name="Ren Q."/>
            <person name="Paulsen I.T."/>
            <person name="Pain A."/>
            <person name="Berriman M."/>
            <person name="Wilson R.J.M."/>
            <person name="Sato S."/>
            <person name="Ralph S.A."/>
            <person name="Mann D.J."/>
            <person name="Xiong Z."/>
            <person name="Shallom S.J."/>
            <person name="Weidman J."/>
            <person name="Jiang L."/>
            <person name="Lynn J."/>
            <person name="Weaver B."/>
            <person name="Shoaibi A."/>
            <person name="Domingo A.R."/>
            <person name="Wasawo D."/>
            <person name="Crabtree J."/>
            <person name="Wortman J.R."/>
            <person name="Haas B."/>
            <person name="Angiuoli S.V."/>
            <person name="Creasy T.H."/>
            <person name="Lu C."/>
            <person name="Suh B."/>
            <person name="Silva J.C."/>
            <person name="Utterback T.R."/>
            <person name="Feldblyum T.V."/>
            <person name="Pertea M."/>
            <person name="Allen J."/>
            <person name="Nierman W.C."/>
            <person name="Taracha E.L.N."/>
            <person name="Salzberg S.L."/>
            <person name="White O.R."/>
            <person name="Fitzhugh H.A."/>
            <person name="Morzaria S."/>
            <person name="Venter J.C."/>
            <person name="Fraser C.M."/>
            <person name="Nene V."/>
        </authorList>
    </citation>
    <scope>NUCLEOTIDE SEQUENCE [LARGE SCALE GENOMIC DNA]</scope>
    <source>
        <strain evidence="1 2">Muguga</strain>
    </source>
</reference>
<dbReference type="AlphaFoldDB" id="Q4MZW9"/>
<accession>Q4MZW9</accession>
<dbReference type="KEGG" id="tpv:TP03_0390"/>
<evidence type="ECO:0000313" key="2">
    <source>
        <dbReference type="Proteomes" id="UP000001949"/>
    </source>
</evidence>
<name>Q4MZW9_THEPA</name>
<dbReference type="VEuPathDB" id="PiroplasmaDB:TpMuguga_03g00390"/>
<dbReference type="eggNOG" id="ENOG502QXTH">
    <property type="taxonomic scope" value="Eukaryota"/>
</dbReference>